<reference evidence="2 3" key="1">
    <citation type="journal article" date="2019" name="Sci. Rep.">
        <title>Orb-weaving spider Araneus ventricosus genome elucidates the spidroin gene catalogue.</title>
        <authorList>
            <person name="Kono N."/>
            <person name="Nakamura H."/>
            <person name="Ohtoshi R."/>
            <person name="Moran D.A.P."/>
            <person name="Shinohara A."/>
            <person name="Yoshida Y."/>
            <person name="Fujiwara M."/>
            <person name="Mori M."/>
            <person name="Tomita M."/>
            <person name="Arakawa K."/>
        </authorList>
    </citation>
    <scope>NUCLEOTIDE SEQUENCE [LARGE SCALE GENOMIC DNA]</scope>
</reference>
<proteinExistence type="predicted"/>
<name>A0A4Y2RHK3_ARAVE</name>
<keyword evidence="3" id="KW-1185">Reference proteome</keyword>
<accession>A0A4Y2RHK3</accession>
<protein>
    <submittedName>
        <fullName evidence="2">Uncharacterized protein</fullName>
    </submittedName>
</protein>
<comment type="caution">
    <text evidence="2">The sequence shown here is derived from an EMBL/GenBank/DDBJ whole genome shotgun (WGS) entry which is preliminary data.</text>
</comment>
<organism evidence="2 3">
    <name type="scientific">Araneus ventricosus</name>
    <name type="common">Orbweaver spider</name>
    <name type="synonym">Epeira ventricosa</name>
    <dbReference type="NCBI Taxonomy" id="182803"/>
    <lineage>
        <taxon>Eukaryota</taxon>
        <taxon>Metazoa</taxon>
        <taxon>Ecdysozoa</taxon>
        <taxon>Arthropoda</taxon>
        <taxon>Chelicerata</taxon>
        <taxon>Arachnida</taxon>
        <taxon>Araneae</taxon>
        <taxon>Araneomorphae</taxon>
        <taxon>Entelegynae</taxon>
        <taxon>Araneoidea</taxon>
        <taxon>Araneidae</taxon>
        <taxon>Araneus</taxon>
    </lineage>
</organism>
<evidence type="ECO:0000313" key="2">
    <source>
        <dbReference type="EMBL" id="GBN75183.1"/>
    </source>
</evidence>
<gene>
    <name evidence="2" type="ORF">AVEN_25590_1</name>
</gene>
<evidence type="ECO:0000313" key="3">
    <source>
        <dbReference type="Proteomes" id="UP000499080"/>
    </source>
</evidence>
<evidence type="ECO:0000256" key="1">
    <source>
        <dbReference type="SAM" id="MobiDB-lite"/>
    </source>
</evidence>
<feature type="region of interest" description="Disordered" evidence="1">
    <location>
        <begin position="31"/>
        <end position="67"/>
    </location>
</feature>
<dbReference type="EMBL" id="BGPR01017128">
    <property type="protein sequence ID" value="GBN75183.1"/>
    <property type="molecule type" value="Genomic_DNA"/>
</dbReference>
<dbReference type="Proteomes" id="UP000499080">
    <property type="component" value="Unassembled WGS sequence"/>
</dbReference>
<dbReference type="AlphaFoldDB" id="A0A4Y2RHK3"/>
<sequence>MAQPSTVTSEYEAAENSGTRLLNDVGFFLTKTKDDDGPSKSLFNDETGLSSNSSETDPVSSRPYRLDQYPRTGFSFGPFHRKMICL</sequence>
<feature type="compositionally biased region" description="Polar residues" evidence="1">
    <location>
        <begin position="41"/>
        <end position="59"/>
    </location>
</feature>